<protein>
    <submittedName>
        <fullName evidence="1">Uncharacterized protein</fullName>
    </submittedName>
</protein>
<feature type="non-terminal residue" evidence="1">
    <location>
        <position position="77"/>
    </location>
</feature>
<dbReference type="Proteomes" id="UP000285859">
    <property type="component" value="Unassembled WGS sequence"/>
</dbReference>
<proteinExistence type="predicted"/>
<accession>A0A443L4T3</accession>
<evidence type="ECO:0000313" key="2">
    <source>
        <dbReference type="Proteomes" id="UP000285859"/>
    </source>
</evidence>
<gene>
    <name evidence="1" type="ORF">EO246_11940</name>
</gene>
<sequence length="77" mass="9490">MFGINPTKFTKTQIHDWHKWYDQIPDIHITDNREIWSYTIKVDRKLCVIICLLRHKNERTFMSGFKRYDEDFKQSLV</sequence>
<dbReference type="EMBL" id="SAXH01000030">
    <property type="protein sequence ID" value="RWR44225.1"/>
    <property type="molecule type" value="Genomic_DNA"/>
</dbReference>
<comment type="caution">
    <text evidence="1">The sequence shown here is derived from an EMBL/GenBank/DDBJ whole genome shotgun (WGS) entry which is preliminary data.</text>
</comment>
<reference evidence="1 2" key="1">
    <citation type="submission" date="2019-01" db="EMBL/GenBank/DDBJ databases">
        <title>Whole genome sequence of Lactococcus lactis isolated from cow milk.</title>
        <authorList>
            <person name="Sundararaman A."/>
            <person name="Tamang J.-P."/>
            <person name="Halami P."/>
        </authorList>
    </citation>
    <scope>NUCLEOTIDE SEQUENCE [LARGE SCALE GENOMIC DNA]</scope>
    <source>
        <strain evidence="1 2">C2D</strain>
    </source>
</reference>
<dbReference type="AlphaFoldDB" id="A0A443L4T3"/>
<organism evidence="1 2">
    <name type="scientific">Lactococcus lactis</name>
    <dbReference type="NCBI Taxonomy" id="1358"/>
    <lineage>
        <taxon>Bacteria</taxon>
        <taxon>Bacillati</taxon>
        <taxon>Bacillota</taxon>
        <taxon>Bacilli</taxon>
        <taxon>Lactobacillales</taxon>
        <taxon>Streptococcaceae</taxon>
        <taxon>Lactococcus</taxon>
    </lineage>
</organism>
<name>A0A443L4T3_9LACT</name>
<evidence type="ECO:0000313" key="1">
    <source>
        <dbReference type="EMBL" id="RWR44225.1"/>
    </source>
</evidence>